<comment type="caution">
    <text evidence="1">The sequence shown here is derived from an EMBL/GenBank/DDBJ whole genome shotgun (WGS) entry which is preliminary data.</text>
</comment>
<name>A0A9Q0R892_ANAIG</name>
<protein>
    <submittedName>
        <fullName evidence="1">Uncharacterized protein</fullName>
    </submittedName>
</protein>
<accession>A0A9Q0R892</accession>
<organism evidence="1 2">
    <name type="scientific">Anaeramoeba ignava</name>
    <name type="common">Anaerobic marine amoeba</name>
    <dbReference type="NCBI Taxonomy" id="1746090"/>
    <lineage>
        <taxon>Eukaryota</taxon>
        <taxon>Metamonada</taxon>
        <taxon>Anaeramoebidae</taxon>
        <taxon>Anaeramoeba</taxon>
    </lineage>
</organism>
<proteinExistence type="predicted"/>
<dbReference type="AlphaFoldDB" id="A0A9Q0R892"/>
<dbReference type="EMBL" id="JAPDFW010000103">
    <property type="protein sequence ID" value="KAJ5069479.1"/>
    <property type="molecule type" value="Genomic_DNA"/>
</dbReference>
<reference evidence="1" key="1">
    <citation type="submission" date="2022-10" db="EMBL/GenBank/DDBJ databases">
        <title>Novel sulphate-reducing endosymbionts in the free-living metamonad Anaeramoeba.</title>
        <authorList>
            <person name="Jerlstrom-Hultqvist J."/>
            <person name="Cepicka I."/>
            <person name="Gallot-Lavallee L."/>
            <person name="Salas-Leiva D."/>
            <person name="Curtis B.A."/>
            <person name="Zahonova K."/>
            <person name="Pipaliya S."/>
            <person name="Dacks J."/>
            <person name="Roger A.J."/>
        </authorList>
    </citation>
    <scope>NUCLEOTIDE SEQUENCE</scope>
    <source>
        <strain evidence="1">BMAN</strain>
    </source>
</reference>
<evidence type="ECO:0000313" key="2">
    <source>
        <dbReference type="Proteomes" id="UP001149090"/>
    </source>
</evidence>
<keyword evidence="2" id="KW-1185">Reference proteome</keyword>
<sequence length="82" mass="10048">MFETCFRQVKLCMQTYLVWKRSAPWINQRLCLQIFTNNKYIVMDSNNNKFKDTTILIFKIFCDIMVDGWEREVHIGMRTKFR</sequence>
<gene>
    <name evidence="1" type="ORF">M0811_02049</name>
</gene>
<dbReference type="Proteomes" id="UP001149090">
    <property type="component" value="Unassembled WGS sequence"/>
</dbReference>
<evidence type="ECO:0000313" key="1">
    <source>
        <dbReference type="EMBL" id="KAJ5069479.1"/>
    </source>
</evidence>